<sequence>MSEYRLEDALGFLVGMAGRSLSNSIQRTFSDHGYHVTTEHWTILVQLWNQDGIFIKYRLSFGVIRIEEFRFFSWNRG</sequence>
<reference evidence="1 2" key="1">
    <citation type="submission" date="2024-09" db="EMBL/GenBank/DDBJ databases">
        <authorList>
            <person name="Sun Q."/>
            <person name="Mori K."/>
        </authorList>
    </citation>
    <scope>NUCLEOTIDE SEQUENCE [LARGE SCALE GENOMIC DNA]</scope>
    <source>
        <strain evidence="1 2">NCAIM B.02301</strain>
    </source>
</reference>
<organism evidence="1 2">
    <name type="scientific">Halalkalibacter alkalisediminis</name>
    <dbReference type="NCBI Taxonomy" id="935616"/>
    <lineage>
        <taxon>Bacteria</taxon>
        <taxon>Bacillati</taxon>
        <taxon>Bacillota</taxon>
        <taxon>Bacilli</taxon>
        <taxon>Bacillales</taxon>
        <taxon>Bacillaceae</taxon>
        <taxon>Halalkalibacter</taxon>
    </lineage>
</organism>
<gene>
    <name evidence="1" type="ORF">ACFFH4_00550</name>
</gene>
<evidence type="ECO:0000313" key="2">
    <source>
        <dbReference type="Proteomes" id="UP001589833"/>
    </source>
</evidence>
<dbReference type="EMBL" id="JBHLTR010000002">
    <property type="protein sequence ID" value="MFC0557541.1"/>
    <property type="molecule type" value="Genomic_DNA"/>
</dbReference>
<name>A0ABV6NA77_9BACI</name>
<keyword evidence="2" id="KW-1185">Reference proteome</keyword>
<dbReference type="Proteomes" id="UP001589833">
    <property type="component" value="Unassembled WGS sequence"/>
</dbReference>
<accession>A0ABV6NA77</accession>
<protein>
    <submittedName>
        <fullName evidence="1">Uncharacterized protein</fullName>
    </submittedName>
</protein>
<evidence type="ECO:0000313" key="1">
    <source>
        <dbReference type="EMBL" id="MFC0557541.1"/>
    </source>
</evidence>
<proteinExistence type="predicted"/>
<comment type="caution">
    <text evidence="1">The sequence shown here is derived from an EMBL/GenBank/DDBJ whole genome shotgun (WGS) entry which is preliminary data.</text>
</comment>
<dbReference type="RefSeq" id="WP_273845113.1">
    <property type="nucleotide sequence ID" value="NZ_JAQQWT010000012.1"/>
</dbReference>